<sequence length="274" mass="29646">MKNNTSRTAWVTGGSSGIGLALSKLLLKDKYQVCIFAHTGIEQALTELKKQSPSVHGFEIDVQNESNLEKAFAEAVTAAGTPDLVINSAGIVIAKSFEDMSSEEFLRQININLVGSRNVAHAALPHLKQAVQQGKSPKLVLVASAAGLVGCYGYTGYCSSKFGVVGLAEVLRMELRSQKIKVAVVCPPEIETPMVFDERKNGSPVTAALKQLGGSLPLEKACQEIYNGIFSSQFMIIPSTQARILAKLSRVLPDLYRNQIDKKLDKIIRTLRAS</sequence>
<dbReference type="PRINTS" id="PR00080">
    <property type="entry name" value="SDRFAMILY"/>
</dbReference>
<dbReference type="PANTHER" id="PTHR43550:SF3">
    <property type="entry name" value="3-KETODIHYDROSPHINGOSINE REDUCTASE"/>
    <property type="match status" value="1"/>
</dbReference>
<dbReference type="Pfam" id="PF00106">
    <property type="entry name" value="adh_short"/>
    <property type="match status" value="1"/>
</dbReference>
<name>A0AA42SNS3_ACIJO</name>
<evidence type="ECO:0000256" key="1">
    <source>
        <dbReference type="RuleBase" id="RU000363"/>
    </source>
</evidence>
<proteinExistence type="inferred from homology"/>
<organism evidence="2 3">
    <name type="scientific">Acinetobacter johnsonii</name>
    <dbReference type="NCBI Taxonomy" id="40214"/>
    <lineage>
        <taxon>Bacteria</taxon>
        <taxon>Pseudomonadati</taxon>
        <taxon>Pseudomonadota</taxon>
        <taxon>Gammaproteobacteria</taxon>
        <taxon>Moraxellales</taxon>
        <taxon>Moraxellaceae</taxon>
        <taxon>Acinetobacter</taxon>
    </lineage>
</organism>
<dbReference type="InterPro" id="IPR002347">
    <property type="entry name" value="SDR_fam"/>
</dbReference>
<dbReference type="GO" id="GO:0016020">
    <property type="term" value="C:membrane"/>
    <property type="evidence" value="ECO:0007669"/>
    <property type="project" value="GOC"/>
</dbReference>
<comment type="caution">
    <text evidence="2">The sequence shown here is derived from an EMBL/GenBank/DDBJ whole genome shotgun (WGS) entry which is preliminary data.</text>
</comment>
<dbReference type="PRINTS" id="PR00081">
    <property type="entry name" value="GDHRDH"/>
</dbReference>
<comment type="similarity">
    <text evidence="1">Belongs to the short-chain dehydrogenases/reductases (SDR) family.</text>
</comment>
<evidence type="ECO:0000313" key="3">
    <source>
        <dbReference type="Proteomes" id="UP001159915"/>
    </source>
</evidence>
<reference evidence="2" key="1">
    <citation type="submission" date="2022-09" db="EMBL/GenBank/DDBJ databases">
        <title>Intensive care unit water sources are persistently colonized with multi-drug resistant bacteria and are the site of extensive horizontal gene transfer of antibiotic resistance genes.</title>
        <authorList>
            <person name="Diorio-Toth L."/>
        </authorList>
    </citation>
    <scope>NUCLEOTIDE SEQUENCE</scope>
    <source>
        <strain evidence="2">GD03920</strain>
    </source>
</reference>
<dbReference type="PROSITE" id="PS00061">
    <property type="entry name" value="ADH_SHORT"/>
    <property type="match status" value="1"/>
</dbReference>
<dbReference type="GO" id="GO:0030148">
    <property type="term" value="P:sphingolipid biosynthetic process"/>
    <property type="evidence" value="ECO:0007669"/>
    <property type="project" value="TreeGrafter"/>
</dbReference>
<protein>
    <submittedName>
        <fullName evidence="2">SDR family NAD(P)-dependent oxidoreductase</fullName>
    </submittedName>
</protein>
<dbReference type="SUPFAM" id="SSF51735">
    <property type="entry name" value="NAD(P)-binding Rossmann-fold domains"/>
    <property type="match status" value="1"/>
</dbReference>
<dbReference type="Gene3D" id="3.40.50.720">
    <property type="entry name" value="NAD(P)-binding Rossmann-like Domain"/>
    <property type="match status" value="1"/>
</dbReference>
<dbReference type="GO" id="GO:0006666">
    <property type="term" value="P:3-keto-sphinganine metabolic process"/>
    <property type="evidence" value="ECO:0007669"/>
    <property type="project" value="TreeGrafter"/>
</dbReference>
<dbReference type="Proteomes" id="UP001159915">
    <property type="component" value="Unassembled WGS sequence"/>
</dbReference>
<accession>A0AA42SNS3</accession>
<dbReference type="RefSeq" id="WP_201702767.1">
    <property type="nucleotide sequence ID" value="NZ_CP068187.1"/>
</dbReference>
<dbReference type="AlphaFoldDB" id="A0AA42SNS3"/>
<dbReference type="InterPro" id="IPR036291">
    <property type="entry name" value="NAD(P)-bd_dom_sf"/>
</dbReference>
<dbReference type="InterPro" id="IPR020904">
    <property type="entry name" value="Sc_DH/Rdtase_CS"/>
</dbReference>
<dbReference type="GO" id="GO:0047560">
    <property type="term" value="F:3-dehydrosphinganine reductase activity"/>
    <property type="evidence" value="ECO:0007669"/>
    <property type="project" value="TreeGrafter"/>
</dbReference>
<evidence type="ECO:0000313" key="2">
    <source>
        <dbReference type="EMBL" id="MDH0968597.1"/>
    </source>
</evidence>
<dbReference type="EMBL" id="JAOCBE010000001">
    <property type="protein sequence ID" value="MDH0968597.1"/>
    <property type="molecule type" value="Genomic_DNA"/>
</dbReference>
<dbReference type="PANTHER" id="PTHR43550">
    <property type="entry name" value="3-KETODIHYDROSPHINGOSINE REDUCTASE"/>
    <property type="match status" value="1"/>
</dbReference>
<gene>
    <name evidence="2" type="ORF">N5C10_04710</name>
</gene>